<dbReference type="EMBL" id="QGKX02002183">
    <property type="protein sequence ID" value="KAF3487381.1"/>
    <property type="molecule type" value="Genomic_DNA"/>
</dbReference>
<dbReference type="AlphaFoldDB" id="A0A8S9MVW9"/>
<name>A0A8S9MVW9_BRACR</name>
<reference evidence="2" key="1">
    <citation type="submission" date="2019-12" db="EMBL/GenBank/DDBJ databases">
        <title>Genome sequencing and annotation of Brassica cretica.</title>
        <authorList>
            <person name="Studholme D.J."/>
            <person name="Sarris P."/>
        </authorList>
    </citation>
    <scope>NUCLEOTIDE SEQUENCE</scope>
    <source>
        <strain evidence="2">PFS-109/04</strain>
        <tissue evidence="2">Leaf</tissue>
    </source>
</reference>
<organism evidence="2 3">
    <name type="scientific">Brassica cretica</name>
    <name type="common">Mustard</name>
    <dbReference type="NCBI Taxonomy" id="69181"/>
    <lineage>
        <taxon>Eukaryota</taxon>
        <taxon>Viridiplantae</taxon>
        <taxon>Streptophyta</taxon>
        <taxon>Embryophyta</taxon>
        <taxon>Tracheophyta</taxon>
        <taxon>Spermatophyta</taxon>
        <taxon>Magnoliopsida</taxon>
        <taxon>eudicotyledons</taxon>
        <taxon>Gunneridae</taxon>
        <taxon>Pentapetalae</taxon>
        <taxon>rosids</taxon>
        <taxon>malvids</taxon>
        <taxon>Brassicales</taxon>
        <taxon>Brassicaceae</taxon>
        <taxon>Brassiceae</taxon>
        <taxon>Brassica</taxon>
    </lineage>
</organism>
<feature type="compositionally biased region" description="Polar residues" evidence="1">
    <location>
        <begin position="1"/>
        <end position="15"/>
    </location>
</feature>
<gene>
    <name evidence="2" type="ORF">F2Q69_00054156</name>
</gene>
<feature type="region of interest" description="Disordered" evidence="1">
    <location>
        <begin position="94"/>
        <end position="137"/>
    </location>
</feature>
<accession>A0A8S9MVW9</accession>
<proteinExistence type="predicted"/>
<comment type="caution">
    <text evidence="2">The sequence shown here is derived from an EMBL/GenBank/DDBJ whole genome shotgun (WGS) entry which is preliminary data.</text>
</comment>
<dbReference type="Proteomes" id="UP000712600">
    <property type="component" value="Unassembled WGS sequence"/>
</dbReference>
<feature type="region of interest" description="Disordered" evidence="1">
    <location>
        <begin position="1"/>
        <end position="58"/>
    </location>
</feature>
<sequence length="137" mass="14001">MHFNSSINPVWTTRGVSVAGEGSELKAGNGPREKQEEVETGCKVGGGSSVKEVDGGDKEREDLALLREGLVVFEGVENTQGRVAVERIAEVRGLGGGREGKDGGGSIGLGSKAEEGGISTSIGPEEEASVRAFGTGT</sequence>
<evidence type="ECO:0000256" key="1">
    <source>
        <dbReference type="SAM" id="MobiDB-lite"/>
    </source>
</evidence>
<evidence type="ECO:0000313" key="2">
    <source>
        <dbReference type="EMBL" id="KAF3487381.1"/>
    </source>
</evidence>
<feature type="compositionally biased region" description="Gly residues" evidence="1">
    <location>
        <begin position="94"/>
        <end position="108"/>
    </location>
</feature>
<protein>
    <submittedName>
        <fullName evidence="2">Uncharacterized protein</fullName>
    </submittedName>
</protein>
<evidence type="ECO:0000313" key="3">
    <source>
        <dbReference type="Proteomes" id="UP000712600"/>
    </source>
</evidence>